<evidence type="ECO:0000313" key="1">
    <source>
        <dbReference type="EMBL" id="MET3658461.1"/>
    </source>
</evidence>
<keyword evidence="2" id="KW-1185">Reference proteome</keyword>
<reference evidence="1 2" key="1">
    <citation type="submission" date="2024-06" db="EMBL/GenBank/DDBJ databases">
        <title>Sorghum-associated microbial communities from plants grown in Nebraska, USA.</title>
        <authorList>
            <person name="Schachtman D."/>
        </authorList>
    </citation>
    <scope>NUCLEOTIDE SEQUENCE [LARGE SCALE GENOMIC DNA]</scope>
    <source>
        <strain evidence="1 2">1288</strain>
    </source>
</reference>
<organism evidence="1 2">
    <name type="scientific">Sporosarcina psychrophila</name>
    <name type="common">Bacillus psychrophilus</name>
    <dbReference type="NCBI Taxonomy" id="1476"/>
    <lineage>
        <taxon>Bacteria</taxon>
        <taxon>Bacillati</taxon>
        <taxon>Bacillota</taxon>
        <taxon>Bacilli</taxon>
        <taxon>Bacillales</taxon>
        <taxon>Caryophanaceae</taxon>
        <taxon>Sporosarcina</taxon>
    </lineage>
</organism>
<evidence type="ECO:0000313" key="2">
    <source>
        <dbReference type="Proteomes" id="UP001549104"/>
    </source>
</evidence>
<accession>A0ABV2KBL7</accession>
<comment type="caution">
    <text evidence="1">The sequence shown here is derived from an EMBL/GenBank/DDBJ whole genome shotgun (WGS) entry which is preliminary data.</text>
</comment>
<dbReference type="RefSeq" id="WP_354314090.1">
    <property type="nucleotide sequence ID" value="NZ_JBEPME010000005.1"/>
</dbReference>
<dbReference type="Proteomes" id="UP001549104">
    <property type="component" value="Unassembled WGS sequence"/>
</dbReference>
<sequence>MTKPKRTIAINSDYRLTFDDANVMIERLVTVDPTKAVNWAEKESEGADPTPRQEWRNTGKYYATIPQALTGLLEHSIRNGEAATLREVLVEIDAFRTHINGLLGAEV</sequence>
<name>A0ABV2KBL7_SPOPS</name>
<gene>
    <name evidence="1" type="ORF">ABIC55_003578</name>
</gene>
<protein>
    <submittedName>
        <fullName evidence="1">Uncharacterized protein</fullName>
    </submittedName>
</protein>
<proteinExistence type="predicted"/>
<dbReference type="EMBL" id="JBEPME010000005">
    <property type="protein sequence ID" value="MET3658461.1"/>
    <property type="molecule type" value="Genomic_DNA"/>
</dbReference>